<protein>
    <recommendedName>
        <fullName evidence="6">Protein kinase domain-containing protein</fullName>
    </recommendedName>
</protein>
<gene>
    <name evidence="7" type="primary">SKS1</name>
    <name evidence="7" type="ORF">CcaverHIS019_0605430</name>
</gene>
<evidence type="ECO:0000256" key="1">
    <source>
        <dbReference type="ARBA" id="ARBA00022741"/>
    </source>
</evidence>
<dbReference type="GO" id="GO:0005737">
    <property type="term" value="C:cytoplasm"/>
    <property type="evidence" value="ECO:0007669"/>
    <property type="project" value="TreeGrafter"/>
</dbReference>
<dbReference type="InterPro" id="IPR017441">
    <property type="entry name" value="Protein_kinase_ATP_BS"/>
</dbReference>
<dbReference type="AlphaFoldDB" id="A0AA48L8R7"/>
<accession>A0AA48L8R7</accession>
<name>A0AA48L8R7_9TREE</name>
<keyword evidence="1 3" id="KW-0547">Nucleotide-binding</keyword>
<dbReference type="EMBL" id="AP028217">
    <property type="protein sequence ID" value="BEI94084.1"/>
    <property type="molecule type" value="Genomic_DNA"/>
</dbReference>
<dbReference type="Pfam" id="PF00069">
    <property type="entry name" value="Pkinase"/>
    <property type="match status" value="1"/>
</dbReference>
<dbReference type="PROSITE" id="PS00107">
    <property type="entry name" value="PROTEIN_KINASE_ATP"/>
    <property type="match status" value="1"/>
</dbReference>
<dbReference type="InterPro" id="IPR008271">
    <property type="entry name" value="Ser/Thr_kinase_AS"/>
</dbReference>
<evidence type="ECO:0000313" key="7">
    <source>
        <dbReference type="EMBL" id="BEI94084.1"/>
    </source>
</evidence>
<reference evidence="7" key="1">
    <citation type="journal article" date="2023" name="BMC Genomics">
        <title>Chromosome-level genome assemblies of Cutaneotrichosporon spp. (Trichosporonales, Basidiomycota) reveal imbalanced evolution between nucleotide sequences and chromosome synteny.</title>
        <authorList>
            <person name="Kobayashi Y."/>
            <person name="Kayamori A."/>
            <person name="Aoki K."/>
            <person name="Shiwa Y."/>
            <person name="Matsutani M."/>
            <person name="Fujita N."/>
            <person name="Sugita T."/>
            <person name="Iwasaki W."/>
            <person name="Tanaka N."/>
            <person name="Takashima M."/>
        </authorList>
    </citation>
    <scope>NUCLEOTIDE SEQUENCE</scope>
    <source>
        <strain evidence="7">HIS019</strain>
    </source>
</reference>
<dbReference type="Proteomes" id="UP001233271">
    <property type="component" value="Chromosome 6"/>
</dbReference>
<keyword evidence="4" id="KW-0418">Kinase</keyword>
<evidence type="ECO:0000259" key="6">
    <source>
        <dbReference type="PROSITE" id="PS50011"/>
    </source>
</evidence>
<evidence type="ECO:0000256" key="5">
    <source>
        <dbReference type="SAM" id="MobiDB-lite"/>
    </source>
</evidence>
<dbReference type="KEGG" id="ccac:CcaHIS019_0605430"/>
<dbReference type="InterPro" id="IPR000719">
    <property type="entry name" value="Prot_kinase_dom"/>
</dbReference>
<comment type="similarity">
    <text evidence="4">Belongs to the protein kinase superfamily.</text>
</comment>
<evidence type="ECO:0000256" key="4">
    <source>
        <dbReference type="RuleBase" id="RU000304"/>
    </source>
</evidence>
<dbReference type="GO" id="GO:0005634">
    <property type="term" value="C:nucleus"/>
    <property type="evidence" value="ECO:0007669"/>
    <property type="project" value="TreeGrafter"/>
</dbReference>
<feature type="domain" description="Protein kinase" evidence="6">
    <location>
        <begin position="18"/>
        <end position="285"/>
    </location>
</feature>
<dbReference type="PANTHER" id="PTHR44167:SF18">
    <property type="entry name" value="PROTEIN KINASE DOMAIN-CONTAINING PROTEIN"/>
    <property type="match status" value="1"/>
</dbReference>
<dbReference type="PROSITE" id="PS50011">
    <property type="entry name" value="PROTEIN_KINASE_DOM"/>
    <property type="match status" value="1"/>
</dbReference>
<keyword evidence="2 3" id="KW-0067">ATP-binding</keyword>
<keyword evidence="4" id="KW-0723">Serine/threonine-protein kinase</keyword>
<dbReference type="GO" id="GO:0004674">
    <property type="term" value="F:protein serine/threonine kinase activity"/>
    <property type="evidence" value="ECO:0007669"/>
    <property type="project" value="UniProtKB-KW"/>
</dbReference>
<feature type="region of interest" description="Disordered" evidence="5">
    <location>
        <begin position="349"/>
        <end position="375"/>
    </location>
</feature>
<evidence type="ECO:0000256" key="2">
    <source>
        <dbReference type="ARBA" id="ARBA00022840"/>
    </source>
</evidence>
<dbReference type="PANTHER" id="PTHR44167">
    <property type="entry name" value="OVARIAN-SPECIFIC SERINE/THREONINE-PROTEIN KINASE LOK-RELATED"/>
    <property type="match status" value="1"/>
</dbReference>
<evidence type="ECO:0000313" key="8">
    <source>
        <dbReference type="Proteomes" id="UP001233271"/>
    </source>
</evidence>
<organism evidence="7 8">
    <name type="scientific">Cutaneotrichosporon cavernicola</name>
    <dbReference type="NCBI Taxonomy" id="279322"/>
    <lineage>
        <taxon>Eukaryota</taxon>
        <taxon>Fungi</taxon>
        <taxon>Dikarya</taxon>
        <taxon>Basidiomycota</taxon>
        <taxon>Agaricomycotina</taxon>
        <taxon>Tremellomycetes</taxon>
        <taxon>Trichosporonales</taxon>
        <taxon>Trichosporonaceae</taxon>
        <taxon>Cutaneotrichosporon</taxon>
    </lineage>
</organism>
<feature type="binding site" evidence="3">
    <location>
        <position position="49"/>
    </location>
    <ligand>
        <name>ATP</name>
        <dbReference type="ChEBI" id="CHEBI:30616"/>
    </ligand>
</feature>
<dbReference type="GO" id="GO:0044773">
    <property type="term" value="P:mitotic DNA damage checkpoint signaling"/>
    <property type="evidence" value="ECO:0007669"/>
    <property type="project" value="TreeGrafter"/>
</dbReference>
<keyword evidence="4" id="KW-0808">Transferase</keyword>
<dbReference type="RefSeq" id="XP_060459349.1">
    <property type="nucleotide sequence ID" value="XM_060603013.1"/>
</dbReference>
<dbReference type="GO" id="GO:0005524">
    <property type="term" value="F:ATP binding"/>
    <property type="evidence" value="ECO:0007669"/>
    <property type="project" value="UniProtKB-UniRule"/>
</dbReference>
<dbReference type="SUPFAM" id="SSF56112">
    <property type="entry name" value="Protein kinase-like (PK-like)"/>
    <property type="match status" value="1"/>
</dbReference>
<dbReference type="GeneID" id="85497954"/>
<dbReference type="SMART" id="SM00220">
    <property type="entry name" value="S_TKc"/>
    <property type="match status" value="1"/>
</dbReference>
<dbReference type="PROSITE" id="PS00108">
    <property type="entry name" value="PROTEIN_KINASE_ST"/>
    <property type="match status" value="1"/>
</dbReference>
<dbReference type="Gene3D" id="1.10.510.10">
    <property type="entry name" value="Transferase(Phosphotransferase) domain 1"/>
    <property type="match status" value="1"/>
</dbReference>
<proteinExistence type="inferred from homology"/>
<evidence type="ECO:0000256" key="3">
    <source>
        <dbReference type="PROSITE-ProRule" id="PRU10141"/>
    </source>
</evidence>
<sequence>MTASCSIHRPRYIDEGYIHLDSVIGNGAYGVVFSAVDYRYQPPLKRAVKQLRRHGIDERQLRFQQRETQLHWAARNHPSIIHMDRIVREPDGIYVVMDYGDEGDLFAMITEKHRYAGDDLLIKKVFIQILDGVEHLHMLGIAHRDVKPENIVCSNDGTVVRIVDFGLATRDLSSTEFGCGSTFYIAPECLGEWDNARCYTTQTADVWSLGVILVNLVCGRNPWRCASPTDESFTAFLADPAFLRRILPISHECLDILTRIFTPKPEERISLEHLRVLVNNIASFTEDVQRPKIPARPVIHTAFSPISPPLVTPPQYAEEYFESFYEPESFVFDDAELFGQDNDLPPLHVDCSSPLPQRSSSGSSEGPYPCTPSPDTNLGYAAPRVATKGGSLSGYLSQCVHTVPAAYLQY</sequence>
<dbReference type="InterPro" id="IPR011009">
    <property type="entry name" value="Kinase-like_dom_sf"/>
</dbReference>
<keyword evidence="8" id="KW-1185">Reference proteome</keyword>
<feature type="compositionally biased region" description="Low complexity" evidence="5">
    <location>
        <begin position="352"/>
        <end position="368"/>
    </location>
</feature>